<keyword evidence="3" id="KW-1185">Reference proteome</keyword>
<sequence>MSLFPKITNPCPYKGKLSDILDGDVCRLCKREVHSLDDLSTEERIALIESCVDDEICVSYRLPAAALLSATVLMGGHAAAEPGNVTTASTSEASYDNGAVTELKFGGLRIERRYRATSYLDGSTKRRKLDLNDWISVDEAGNTLALQSGAKRGRPGTSARRFQCDPGDSED</sequence>
<reference evidence="3" key="1">
    <citation type="journal article" date="2019" name="Int. J. Syst. Evol. Microbiol.">
        <title>The Global Catalogue of Microorganisms (GCM) 10K type strain sequencing project: providing services to taxonomists for standard genome sequencing and annotation.</title>
        <authorList>
            <consortium name="The Broad Institute Genomics Platform"/>
            <consortium name="The Broad Institute Genome Sequencing Center for Infectious Disease"/>
            <person name="Wu L."/>
            <person name="Ma J."/>
        </authorList>
    </citation>
    <scope>NUCLEOTIDE SEQUENCE [LARGE SCALE GENOMIC DNA]</scope>
    <source>
        <strain evidence="3">CGMCC-1.15741</strain>
    </source>
</reference>
<protein>
    <recommendedName>
        <fullName evidence="4">DUF1289 domain-containing protein</fullName>
    </recommendedName>
</protein>
<evidence type="ECO:0008006" key="4">
    <source>
        <dbReference type="Google" id="ProtNLM"/>
    </source>
</evidence>
<evidence type="ECO:0000313" key="3">
    <source>
        <dbReference type="Proteomes" id="UP001596303"/>
    </source>
</evidence>
<feature type="region of interest" description="Disordered" evidence="1">
    <location>
        <begin position="147"/>
        <end position="171"/>
    </location>
</feature>
<proteinExistence type="predicted"/>
<evidence type="ECO:0000256" key="1">
    <source>
        <dbReference type="SAM" id="MobiDB-lite"/>
    </source>
</evidence>
<dbReference type="RefSeq" id="WP_377378014.1">
    <property type="nucleotide sequence ID" value="NZ_JBHSSW010000009.1"/>
</dbReference>
<comment type="caution">
    <text evidence="2">The sequence shown here is derived from an EMBL/GenBank/DDBJ whole genome shotgun (WGS) entry which is preliminary data.</text>
</comment>
<evidence type="ECO:0000313" key="2">
    <source>
        <dbReference type="EMBL" id="MFC6198105.1"/>
    </source>
</evidence>
<organism evidence="2 3">
    <name type="scientific">Ponticaulis profundi</name>
    <dbReference type="NCBI Taxonomy" id="2665222"/>
    <lineage>
        <taxon>Bacteria</taxon>
        <taxon>Pseudomonadati</taxon>
        <taxon>Pseudomonadota</taxon>
        <taxon>Alphaproteobacteria</taxon>
        <taxon>Hyphomonadales</taxon>
        <taxon>Hyphomonadaceae</taxon>
        <taxon>Ponticaulis</taxon>
    </lineage>
</organism>
<name>A0ABW1S961_9PROT</name>
<dbReference type="Proteomes" id="UP001596303">
    <property type="component" value="Unassembled WGS sequence"/>
</dbReference>
<accession>A0ABW1S961</accession>
<gene>
    <name evidence="2" type="ORF">ACFQDM_08445</name>
</gene>
<dbReference type="EMBL" id="JBHSSW010000009">
    <property type="protein sequence ID" value="MFC6198105.1"/>
    <property type="molecule type" value="Genomic_DNA"/>
</dbReference>